<evidence type="ECO:0000256" key="1">
    <source>
        <dbReference type="ARBA" id="ARBA00000085"/>
    </source>
</evidence>
<evidence type="ECO:0000313" key="17">
    <source>
        <dbReference type="Proteomes" id="UP000480246"/>
    </source>
</evidence>
<protein>
    <recommendedName>
        <fullName evidence="3">histidine kinase</fullName>
        <ecNumber evidence="3">2.7.13.3</ecNumber>
    </recommendedName>
</protein>
<evidence type="ECO:0000256" key="13">
    <source>
        <dbReference type="SAM" id="Phobius"/>
    </source>
</evidence>
<dbReference type="InterPro" id="IPR003661">
    <property type="entry name" value="HisK_dim/P_dom"/>
</dbReference>
<keyword evidence="5 12" id="KW-0597">Phosphoprotein</keyword>
<dbReference type="PROSITE" id="PS50110">
    <property type="entry name" value="RESPONSE_REGULATORY"/>
    <property type="match status" value="1"/>
</dbReference>
<organism evidence="16 17">
    <name type="scientific">Gracilibacillus oryzae</name>
    <dbReference type="NCBI Taxonomy" id="1672701"/>
    <lineage>
        <taxon>Bacteria</taxon>
        <taxon>Bacillati</taxon>
        <taxon>Bacillota</taxon>
        <taxon>Bacilli</taxon>
        <taxon>Bacillales</taxon>
        <taxon>Bacillaceae</taxon>
        <taxon>Gracilibacillus</taxon>
    </lineage>
</organism>
<keyword evidence="13" id="KW-1133">Transmembrane helix</keyword>
<accession>A0A7C8GU64</accession>
<dbReference type="Gene3D" id="3.40.50.2300">
    <property type="match status" value="1"/>
</dbReference>
<dbReference type="Pfam" id="PF06580">
    <property type="entry name" value="His_kinase"/>
    <property type="match status" value="1"/>
</dbReference>
<evidence type="ECO:0000256" key="4">
    <source>
        <dbReference type="ARBA" id="ARBA00022475"/>
    </source>
</evidence>
<evidence type="ECO:0000256" key="7">
    <source>
        <dbReference type="ARBA" id="ARBA00022741"/>
    </source>
</evidence>
<evidence type="ECO:0000256" key="9">
    <source>
        <dbReference type="ARBA" id="ARBA00022840"/>
    </source>
</evidence>
<dbReference type="Pfam" id="PF00072">
    <property type="entry name" value="Response_reg"/>
    <property type="match status" value="1"/>
</dbReference>
<dbReference type="InterPro" id="IPR036890">
    <property type="entry name" value="HATPase_C_sf"/>
</dbReference>
<feature type="modified residue" description="4-aspartylphosphate" evidence="12">
    <location>
        <position position="745"/>
    </location>
</feature>
<keyword evidence="6" id="KW-0808">Transferase</keyword>
<dbReference type="Pfam" id="PF02518">
    <property type="entry name" value="HATPase_c"/>
    <property type="match status" value="2"/>
</dbReference>
<feature type="transmembrane region" description="Helical" evidence="13">
    <location>
        <begin position="277"/>
        <end position="296"/>
    </location>
</feature>
<evidence type="ECO:0000256" key="3">
    <source>
        <dbReference type="ARBA" id="ARBA00012438"/>
    </source>
</evidence>
<feature type="transmembrane region" description="Helical" evidence="13">
    <location>
        <begin position="249"/>
        <end position="265"/>
    </location>
</feature>
<keyword evidence="13" id="KW-0812">Transmembrane</keyword>
<evidence type="ECO:0000313" key="16">
    <source>
        <dbReference type="EMBL" id="KAB8138048.1"/>
    </source>
</evidence>
<dbReference type="SUPFAM" id="SSF47384">
    <property type="entry name" value="Homodimeric domain of signal transducing histidine kinase"/>
    <property type="match status" value="1"/>
</dbReference>
<dbReference type="SMART" id="SM00387">
    <property type="entry name" value="HATPase_c"/>
    <property type="match status" value="2"/>
</dbReference>
<dbReference type="InterPro" id="IPR008979">
    <property type="entry name" value="Galactose-bd-like_sf"/>
</dbReference>
<feature type="transmembrane region" description="Helical" evidence="13">
    <location>
        <begin position="365"/>
        <end position="387"/>
    </location>
</feature>
<dbReference type="PANTHER" id="PTHR43547:SF2">
    <property type="entry name" value="HYBRID SIGNAL TRANSDUCTION HISTIDINE KINASE C"/>
    <property type="match status" value="1"/>
</dbReference>
<dbReference type="Gene3D" id="1.10.287.130">
    <property type="match status" value="1"/>
</dbReference>
<dbReference type="FunFam" id="3.30.565.10:FF:000023">
    <property type="entry name" value="PAS domain-containing sensor histidine kinase"/>
    <property type="match status" value="1"/>
</dbReference>
<dbReference type="Proteomes" id="UP000480246">
    <property type="component" value="Unassembled WGS sequence"/>
</dbReference>
<keyword evidence="4" id="KW-1003">Cell membrane</keyword>
<sequence length="1023" mass="116441">MNKVMVNKQVMSKTKIFMILLLFISLLVTFRIIWINYHQNTANPTAENGVLDLRNIELNKDTTIALNGEWYFYPNEFISNNPDDADKQFITVPGDWSETLDSNHPISAGYGYGSYRLTVLLPETDQNLYGLRINNIHTAANIIVNGSKEAKLNQPAANQIEPATFRGPYTALFYSDNNQLEIIIQVSNYEIPFFCGINESITFGTEEAILHETNTLEFLQLVVIVIFLLHAFYAFTLVLLGRGKSQKELIYFGFMLLLLASGNLIDDEVFIQLPFDTAFSFRFLMFIFILTLYVLIKFIHHLYRTNTTFIKILTISNIVLSVLTLFIFPFHYFVYLVMALYLYYFISISYMFMTTLKHIRNGDNNAIFILLFICSYTSNIIWGAAIQTGQIEFPFYPFDFFISIVLIAILLFRRHIHLVELTEEQTAKLVEEDKKKDQFLANTSHEIRNPLHGIINIAQSILINNDQQLDNETKNNLNLLIQIGHQLTLTLNDILDITRLKESKLQLNKQMINLPQLTTVVIEMVQFLSENKKITIKNEISSSFPLIEADENRMIRILFNLIHNAVKFTDTGSVTVNANKQKEFAIISVKDTGIGISDADLERIFLPYEKLSKMEVDSGGIGLGLNICRQMIELHGGEISVHSEVGKGTTFTFSIPLAINSTNHQLTQHTETIINQADSSLLPEADNYVPGKNTDPSILVIDDDPINLKVIQNLLGSSYQVVTTTRPEAAVNKINEKSWDLIITDVMMPKISGYELTRRIRTKYKLSELPILLLTARNQPEDIYSGFRAGANDYITKPVDALELQARVQALTDLKRSVNEQLRMEAAWLQAQIKPHFIFNTLNTIASLSTFDAEKMTELLNEFGNYLYRSFDIKNTLPLVPLSDELELVRSYVYINKKRFDDRVNVMWEVDDNINIEIPPLSIQTLVENAIKHGILKQMNGGVIWIKIIERSLYYQIEVIDNGVGCEESKIAAIVNNDHSHNGIGLTNTNNRLKKLFGKGLSISSKLGEGTKVSFQIPKSSKK</sequence>
<dbReference type="EC" id="2.7.13.3" evidence="3"/>
<comment type="caution">
    <text evidence="16">The sequence shown here is derived from an EMBL/GenBank/DDBJ whole genome shotgun (WGS) entry which is preliminary data.</text>
</comment>
<keyword evidence="7" id="KW-0547">Nucleotide-binding</keyword>
<dbReference type="InterPro" id="IPR003594">
    <property type="entry name" value="HATPase_dom"/>
</dbReference>
<dbReference type="OrthoDB" id="9809348at2"/>
<feature type="domain" description="Response regulatory" evidence="15">
    <location>
        <begin position="697"/>
        <end position="812"/>
    </location>
</feature>
<evidence type="ECO:0000256" key="2">
    <source>
        <dbReference type="ARBA" id="ARBA00004236"/>
    </source>
</evidence>
<dbReference type="SUPFAM" id="SSF55874">
    <property type="entry name" value="ATPase domain of HSP90 chaperone/DNA topoisomerase II/histidine kinase"/>
    <property type="match status" value="2"/>
</dbReference>
<evidence type="ECO:0000256" key="12">
    <source>
        <dbReference type="PROSITE-ProRule" id="PRU00169"/>
    </source>
</evidence>
<keyword evidence="10" id="KW-0902">Two-component regulatory system</keyword>
<dbReference type="GO" id="GO:0005886">
    <property type="term" value="C:plasma membrane"/>
    <property type="evidence" value="ECO:0007669"/>
    <property type="project" value="UniProtKB-SubCell"/>
</dbReference>
<feature type="domain" description="Histidine kinase" evidence="14">
    <location>
        <begin position="442"/>
        <end position="659"/>
    </location>
</feature>
<feature type="transmembrane region" description="Helical" evidence="13">
    <location>
        <begin position="333"/>
        <end position="353"/>
    </location>
</feature>
<evidence type="ECO:0000256" key="8">
    <source>
        <dbReference type="ARBA" id="ARBA00022777"/>
    </source>
</evidence>
<dbReference type="InterPro" id="IPR011006">
    <property type="entry name" value="CheY-like_superfamily"/>
</dbReference>
<dbReference type="PROSITE" id="PS50109">
    <property type="entry name" value="HIS_KIN"/>
    <property type="match status" value="1"/>
</dbReference>
<dbReference type="PANTHER" id="PTHR43547">
    <property type="entry name" value="TWO-COMPONENT HISTIDINE KINASE"/>
    <property type="match status" value="1"/>
</dbReference>
<evidence type="ECO:0000256" key="6">
    <source>
        <dbReference type="ARBA" id="ARBA00022679"/>
    </source>
</evidence>
<keyword evidence="11 13" id="KW-0472">Membrane</keyword>
<dbReference type="Pfam" id="PF00512">
    <property type="entry name" value="HisKA"/>
    <property type="match status" value="1"/>
</dbReference>
<keyword evidence="17" id="KW-1185">Reference proteome</keyword>
<keyword evidence="8" id="KW-0418">Kinase</keyword>
<dbReference type="InterPro" id="IPR005467">
    <property type="entry name" value="His_kinase_dom"/>
</dbReference>
<name>A0A7C8GU64_9BACI</name>
<dbReference type="InterPro" id="IPR036097">
    <property type="entry name" value="HisK_dim/P_sf"/>
</dbReference>
<dbReference type="CDD" id="cd17574">
    <property type="entry name" value="REC_OmpR"/>
    <property type="match status" value="1"/>
</dbReference>
<evidence type="ECO:0000256" key="11">
    <source>
        <dbReference type="ARBA" id="ARBA00023136"/>
    </source>
</evidence>
<dbReference type="EMBL" id="WEID01000030">
    <property type="protein sequence ID" value="KAB8138048.1"/>
    <property type="molecule type" value="Genomic_DNA"/>
</dbReference>
<proteinExistence type="predicted"/>
<dbReference type="SMART" id="SM00388">
    <property type="entry name" value="HisKA"/>
    <property type="match status" value="1"/>
</dbReference>
<dbReference type="CDD" id="cd16922">
    <property type="entry name" value="HATPase_EvgS-ArcB-TorS-like"/>
    <property type="match status" value="1"/>
</dbReference>
<dbReference type="GO" id="GO:0000155">
    <property type="term" value="F:phosphorelay sensor kinase activity"/>
    <property type="evidence" value="ECO:0007669"/>
    <property type="project" value="InterPro"/>
</dbReference>
<dbReference type="AlphaFoldDB" id="A0A7C8GU64"/>
<evidence type="ECO:0000259" key="15">
    <source>
        <dbReference type="PROSITE" id="PS50110"/>
    </source>
</evidence>
<dbReference type="SMART" id="SM00448">
    <property type="entry name" value="REC"/>
    <property type="match status" value="1"/>
</dbReference>
<reference evidence="16 17" key="1">
    <citation type="submission" date="2019-10" db="EMBL/GenBank/DDBJ databases">
        <title>Gracilibacillus sp. nov. isolated from rice seeds.</title>
        <authorList>
            <person name="He S."/>
        </authorList>
    </citation>
    <scope>NUCLEOTIDE SEQUENCE [LARGE SCALE GENOMIC DNA]</scope>
    <source>
        <strain evidence="16 17">TD8</strain>
    </source>
</reference>
<dbReference type="PRINTS" id="PR00344">
    <property type="entry name" value="BCTRLSENSOR"/>
</dbReference>
<evidence type="ECO:0000256" key="10">
    <source>
        <dbReference type="ARBA" id="ARBA00023012"/>
    </source>
</evidence>
<dbReference type="Gene3D" id="2.60.120.260">
    <property type="entry name" value="Galactose-binding domain-like"/>
    <property type="match status" value="1"/>
</dbReference>
<comment type="catalytic activity">
    <reaction evidence="1">
        <text>ATP + protein L-histidine = ADP + protein N-phospho-L-histidine.</text>
        <dbReference type="EC" id="2.7.13.3"/>
    </reaction>
</comment>
<comment type="subcellular location">
    <subcellularLocation>
        <location evidence="2">Cell membrane</location>
    </subcellularLocation>
</comment>
<dbReference type="Gene3D" id="3.30.565.10">
    <property type="entry name" value="Histidine kinase-like ATPase, C-terminal domain"/>
    <property type="match status" value="2"/>
</dbReference>
<feature type="transmembrane region" description="Helical" evidence="13">
    <location>
        <begin position="308"/>
        <end position="327"/>
    </location>
</feature>
<dbReference type="GO" id="GO:0005524">
    <property type="term" value="F:ATP binding"/>
    <property type="evidence" value="ECO:0007669"/>
    <property type="project" value="UniProtKB-KW"/>
</dbReference>
<gene>
    <name evidence="16" type="ORF">F9U64_06890</name>
</gene>
<dbReference type="SUPFAM" id="SSF52172">
    <property type="entry name" value="CheY-like"/>
    <property type="match status" value="1"/>
</dbReference>
<dbReference type="InterPro" id="IPR001789">
    <property type="entry name" value="Sig_transdc_resp-reg_receiver"/>
</dbReference>
<keyword evidence="9" id="KW-0067">ATP-binding</keyword>
<dbReference type="InterPro" id="IPR010559">
    <property type="entry name" value="Sig_transdc_His_kin_internal"/>
</dbReference>
<feature type="transmembrane region" description="Helical" evidence="13">
    <location>
        <begin position="218"/>
        <end position="240"/>
    </location>
</feature>
<evidence type="ECO:0000256" key="5">
    <source>
        <dbReference type="ARBA" id="ARBA00022553"/>
    </source>
</evidence>
<dbReference type="CDD" id="cd00082">
    <property type="entry name" value="HisKA"/>
    <property type="match status" value="1"/>
</dbReference>
<dbReference type="SUPFAM" id="SSF49785">
    <property type="entry name" value="Galactose-binding domain-like"/>
    <property type="match status" value="1"/>
</dbReference>
<evidence type="ECO:0000259" key="14">
    <source>
        <dbReference type="PROSITE" id="PS50109"/>
    </source>
</evidence>
<dbReference type="InterPro" id="IPR004358">
    <property type="entry name" value="Sig_transdc_His_kin-like_C"/>
</dbReference>